<gene>
    <name evidence="9" type="ORF">VaNZ11_011351</name>
</gene>
<accession>A0ABQ5SBA3</accession>
<name>A0ABQ5SBA3_9CHLO</name>
<evidence type="ECO:0000313" key="9">
    <source>
        <dbReference type="EMBL" id="GLI67141.1"/>
    </source>
</evidence>
<comment type="caution">
    <text evidence="9">The sequence shown here is derived from an EMBL/GenBank/DDBJ whole genome shotgun (WGS) entry which is preliminary data.</text>
</comment>
<dbReference type="InterPro" id="IPR027417">
    <property type="entry name" value="P-loop_NTPase"/>
</dbReference>
<dbReference type="PANTHER" id="PTHR12172:SF1">
    <property type="entry name" value="P-LOOP CONTAINING NUCLEOSIDE TRIPHOSPHATE HYDROLASES SUPERFAMILY PROTEIN"/>
    <property type="match status" value="1"/>
</dbReference>
<reference evidence="9 10" key="1">
    <citation type="journal article" date="2023" name="IScience">
        <title>Expanded male sex-determining region conserved during the evolution of homothallism in the green alga Volvox.</title>
        <authorList>
            <person name="Yamamoto K."/>
            <person name="Matsuzaki R."/>
            <person name="Mahakham W."/>
            <person name="Heman W."/>
            <person name="Sekimoto H."/>
            <person name="Kawachi M."/>
            <person name="Minakuchi Y."/>
            <person name="Toyoda A."/>
            <person name="Nozaki H."/>
        </authorList>
    </citation>
    <scope>NUCLEOTIDE SEQUENCE [LARGE SCALE GENOMIC DNA]</scope>
    <source>
        <strain evidence="9 10">NIES-4468</strain>
    </source>
</reference>
<comment type="subcellular location">
    <subcellularLocation>
        <location evidence="1">Nucleus</location>
    </subcellularLocation>
</comment>
<feature type="compositionally biased region" description="Basic and acidic residues" evidence="8">
    <location>
        <begin position="594"/>
        <end position="613"/>
    </location>
</feature>
<evidence type="ECO:0000256" key="7">
    <source>
        <dbReference type="ARBA" id="ARBA00023306"/>
    </source>
</evidence>
<evidence type="ECO:0000256" key="4">
    <source>
        <dbReference type="ARBA" id="ARBA00022763"/>
    </source>
</evidence>
<evidence type="ECO:0000256" key="8">
    <source>
        <dbReference type="SAM" id="MobiDB-lite"/>
    </source>
</evidence>
<comment type="similarity">
    <text evidence="2">Belongs to the rad17/RAD24 family.</text>
</comment>
<evidence type="ECO:0000256" key="2">
    <source>
        <dbReference type="ARBA" id="ARBA00006168"/>
    </source>
</evidence>
<keyword evidence="10" id="KW-1185">Reference proteome</keyword>
<dbReference type="EMBL" id="BSDZ01000078">
    <property type="protein sequence ID" value="GLI67141.1"/>
    <property type="molecule type" value="Genomic_DNA"/>
</dbReference>
<feature type="region of interest" description="Disordered" evidence="8">
    <location>
        <begin position="384"/>
        <end position="406"/>
    </location>
</feature>
<sequence>MMHRRGGGGGGRRGGDATAAAARFFSAEDAAPASAGFATAAGGSSGASAAAAGGSSSRGCVTLMLFDEVDVLPEEDKGFLGALVSIIQESKRPIILTAGPGSNLSPQLRALGLQNLVFHPAPEPQLLRTVAMVCAASRNSSCWSHSSGGNPSGKPAAATLPPCVLNIRPPDDSAAASEREVLDLSGDVDRDDVDGDGFGRNAVLHPRWRQQQQQEQLLLPSLLSLVRSCHGDLRHALLKVQFWLGGNGSGGGGGGGWDSATMAAARLGLPYWGGQADAQVATSLVDGDAVNGDVGDDLEVGYCTILDVAWQAVQDFTATAATAAAAVASVSDSTPSASVVGFSAAGLVESQDVSESFACVLPRLRLWLPGSTSVTAAAAAATSMSAPKPTLVSEPRPSGEDVPARDPAGRRLQWQLYGERCKRLREQQLAARWLELEVARAATRISRRRKLGFGAHLLPAEVEAEAGAELGVGEGNGVACAVNDGTEAVETMEAVEVMEDSSEESSARLCATSQTCGLVGLGDKETGGFAERRREMTGKRENHHSEQQQRQQQQEGDRDDEAEVEEEAVVEVEVVDEEEAKEEAKEEVEEVEGEEAKHGREDKAQEEVMERQQHQHQNQLRNQHHFPQKRRAAEAVEEGSESGGVDCGNTVVGQSGGFAGVKRSRLSVSSSQPASKAATPRDSLPTTTAAA</sequence>
<feature type="compositionally biased region" description="Basic and acidic residues" evidence="8">
    <location>
        <begin position="535"/>
        <end position="547"/>
    </location>
</feature>
<keyword evidence="7" id="KW-0131">Cell cycle</keyword>
<evidence type="ECO:0008006" key="11">
    <source>
        <dbReference type="Google" id="ProtNLM"/>
    </source>
</evidence>
<keyword evidence="5" id="KW-0067">ATP-binding</keyword>
<keyword evidence="3" id="KW-0547">Nucleotide-binding</keyword>
<dbReference type="PANTHER" id="PTHR12172">
    <property type="entry name" value="CELL CYCLE CHECKPOINT PROTEIN RAD17"/>
    <property type="match status" value="1"/>
</dbReference>
<dbReference type="Gene3D" id="3.40.50.300">
    <property type="entry name" value="P-loop containing nucleotide triphosphate hydrolases"/>
    <property type="match status" value="1"/>
</dbReference>
<evidence type="ECO:0000256" key="1">
    <source>
        <dbReference type="ARBA" id="ARBA00004123"/>
    </source>
</evidence>
<proteinExistence type="inferred from homology"/>
<evidence type="ECO:0000256" key="5">
    <source>
        <dbReference type="ARBA" id="ARBA00022840"/>
    </source>
</evidence>
<feature type="compositionally biased region" description="Acidic residues" evidence="8">
    <location>
        <begin position="557"/>
        <end position="593"/>
    </location>
</feature>
<organism evidence="9 10">
    <name type="scientific">Volvox africanus</name>
    <dbReference type="NCBI Taxonomy" id="51714"/>
    <lineage>
        <taxon>Eukaryota</taxon>
        <taxon>Viridiplantae</taxon>
        <taxon>Chlorophyta</taxon>
        <taxon>core chlorophytes</taxon>
        <taxon>Chlorophyceae</taxon>
        <taxon>CS clade</taxon>
        <taxon>Chlamydomonadales</taxon>
        <taxon>Volvocaceae</taxon>
        <taxon>Volvox</taxon>
    </lineage>
</organism>
<feature type="region of interest" description="Disordered" evidence="8">
    <location>
        <begin position="535"/>
        <end position="691"/>
    </location>
</feature>
<feature type="compositionally biased region" description="Basic and acidic residues" evidence="8">
    <location>
        <begin position="397"/>
        <end position="406"/>
    </location>
</feature>
<dbReference type="InterPro" id="IPR004582">
    <property type="entry name" value="Checkpoint_prot_Rad17_Rad24"/>
</dbReference>
<protein>
    <recommendedName>
        <fullName evidence="11">ATPase AAA-type core domain-containing protein</fullName>
    </recommendedName>
</protein>
<dbReference type="Proteomes" id="UP001165090">
    <property type="component" value="Unassembled WGS sequence"/>
</dbReference>
<keyword evidence="6" id="KW-0539">Nucleus</keyword>
<evidence type="ECO:0000313" key="10">
    <source>
        <dbReference type="Proteomes" id="UP001165090"/>
    </source>
</evidence>
<keyword evidence="4" id="KW-0227">DNA damage</keyword>
<evidence type="ECO:0000256" key="3">
    <source>
        <dbReference type="ARBA" id="ARBA00022741"/>
    </source>
</evidence>
<evidence type="ECO:0000256" key="6">
    <source>
        <dbReference type="ARBA" id="ARBA00023242"/>
    </source>
</evidence>
<feature type="non-terminal residue" evidence="9">
    <location>
        <position position="691"/>
    </location>
</feature>